<dbReference type="Proteomes" id="UP000887226">
    <property type="component" value="Unassembled WGS sequence"/>
</dbReference>
<gene>
    <name evidence="5" type="ORF">BJ878DRAFT_499454</name>
</gene>
<evidence type="ECO:0000256" key="2">
    <source>
        <dbReference type="ARBA" id="ARBA00023242"/>
    </source>
</evidence>
<dbReference type="GO" id="GO:0000981">
    <property type="term" value="F:DNA-binding transcription factor activity, RNA polymerase II-specific"/>
    <property type="evidence" value="ECO:0007669"/>
    <property type="project" value="InterPro"/>
</dbReference>
<dbReference type="SUPFAM" id="SSF57701">
    <property type="entry name" value="Zn2/Cys6 DNA-binding domain"/>
    <property type="match status" value="1"/>
</dbReference>
<feature type="region of interest" description="Disordered" evidence="3">
    <location>
        <begin position="550"/>
        <end position="578"/>
    </location>
</feature>
<keyword evidence="2" id="KW-0539">Nucleus</keyword>
<dbReference type="CDD" id="cd12148">
    <property type="entry name" value="fungal_TF_MHR"/>
    <property type="match status" value="1"/>
</dbReference>
<evidence type="ECO:0000256" key="3">
    <source>
        <dbReference type="SAM" id="MobiDB-lite"/>
    </source>
</evidence>
<organism evidence="5 6">
    <name type="scientific">Calycina marina</name>
    <dbReference type="NCBI Taxonomy" id="1763456"/>
    <lineage>
        <taxon>Eukaryota</taxon>
        <taxon>Fungi</taxon>
        <taxon>Dikarya</taxon>
        <taxon>Ascomycota</taxon>
        <taxon>Pezizomycotina</taxon>
        <taxon>Leotiomycetes</taxon>
        <taxon>Helotiales</taxon>
        <taxon>Pezizellaceae</taxon>
        <taxon>Calycina</taxon>
    </lineage>
</organism>
<dbReference type="GO" id="GO:0008270">
    <property type="term" value="F:zinc ion binding"/>
    <property type="evidence" value="ECO:0007669"/>
    <property type="project" value="InterPro"/>
</dbReference>
<feature type="region of interest" description="Disordered" evidence="3">
    <location>
        <begin position="511"/>
        <end position="537"/>
    </location>
</feature>
<dbReference type="SMART" id="SM00906">
    <property type="entry name" value="Fungal_trans"/>
    <property type="match status" value="1"/>
</dbReference>
<dbReference type="GO" id="GO:0006351">
    <property type="term" value="P:DNA-templated transcription"/>
    <property type="evidence" value="ECO:0007669"/>
    <property type="project" value="InterPro"/>
</dbReference>
<protein>
    <submittedName>
        <fullName evidence="5">Fungal-specific transcription factor domain-containing protein</fullName>
    </submittedName>
</protein>
<dbReference type="AlphaFoldDB" id="A0A9P7Z5C6"/>
<evidence type="ECO:0000313" key="6">
    <source>
        <dbReference type="Proteomes" id="UP000887226"/>
    </source>
</evidence>
<dbReference type="InterPro" id="IPR036864">
    <property type="entry name" value="Zn2-C6_fun-type_DNA-bd_sf"/>
</dbReference>
<dbReference type="InterPro" id="IPR001138">
    <property type="entry name" value="Zn2Cys6_DnaBD"/>
</dbReference>
<dbReference type="PANTHER" id="PTHR31668:SF28">
    <property type="entry name" value="ZN(II)2CYS6 TRANSCRIPTION FACTOR (EUROFUNG)"/>
    <property type="match status" value="1"/>
</dbReference>
<dbReference type="SMART" id="SM00066">
    <property type="entry name" value="GAL4"/>
    <property type="match status" value="1"/>
</dbReference>
<dbReference type="Pfam" id="PF04082">
    <property type="entry name" value="Fungal_trans"/>
    <property type="match status" value="1"/>
</dbReference>
<reference evidence="5" key="1">
    <citation type="journal article" date="2021" name="IMA Fungus">
        <title>Genomic characterization of three marine fungi, including Emericellopsis atlantica sp. nov. with signatures of a generalist lifestyle and marine biomass degradation.</title>
        <authorList>
            <person name="Hagestad O.C."/>
            <person name="Hou L."/>
            <person name="Andersen J.H."/>
            <person name="Hansen E.H."/>
            <person name="Altermark B."/>
            <person name="Li C."/>
            <person name="Kuhnert E."/>
            <person name="Cox R.J."/>
            <person name="Crous P.W."/>
            <person name="Spatafora J.W."/>
            <person name="Lail K."/>
            <person name="Amirebrahimi M."/>
            <person name="Lipzen A."/>
            <person name="Pangilinan J."/>
            <person name="Andreopoulos W."/>
            <person name="Hayes R.D."/>
            <person name="Ng V."/>
            <person name="Grigoriev I.V."/>
            <person name="Jackson S.A."/>
            <person name="Sutton T.D.S."/>
            <person name="Dobson A.D.W."/>
            <person name="Rama T."/>
        </authorList>
    </citation>
    <scope>NUCLEOTIDE SEQUENCE</scope>
    <source>
        <strain evidence="5">TRa3180A</strain>
    </source>
</reference>
<dbReference type="PANTHER" id="PTHR31668">
    <property type="entry name" value="GLUCOSE TRANSPORT TRANSCRIPTION REGULATOR RGT1-RELATED-RELATED"/>
    <property type="match status" value="1"/>
</dbReference>
<dbReference type="Gene3D" id="4.10.240.10">
    <property type="entry name" value="Zn(2)-C6 fungal-type DNA-binding domain"/>
    <property type="match status" value="1"/>
</dbReference>
<feature type="region of interest" description="Disordered" evidence="3">
    <location>
        <begin position="85"/>
        <end position="111"/>
    </location>
</feature>
<dbReference type="PROSITE" id="PS50048">
    <property type="entry name" value="ZN2_CY6_FUNGAL_2"/>
    <property type="match status" value="1"/>
</dbReference>
<dbReference type="PROSITE" id="PS00463">
    <property type="entry name" value="ZN2_CY6_FUNGAL_1"/>
    <property type="match status" value="1"/>
</dbReference>
<keyword evidence="6" id="KW-1185">Reference proteome</keyword>
<evidence type="ECO:0000259" key="4">
    <source>
        <dbReference type="PROSITE" id="PS50048"/>
    </source>
</evidence>
<dbReference type="Pfam" id="PF00172">
    <property type="entry name" value="Zn_clus"/>
    <property type="match status" value="1"/>
</dbReference>
<dbReference type="InterPro" id="IPR050797">
    <property type="entry name" value="Carb_Metab_Trans_Reg"/>
</dbReference>
<sequence>MPANVSSQPSTKRACDACKIRKVRCSSTTPCTGCVAIGSPCTFNRLQGNRGPRKLRAKTINQIAQSQRCADGLSLPTMEVVRRTPVSPSASIAGSGSGPGPGLPTQHGSEWPLPPLVASPPISNPPAQMVPATITPVATLTLHLCVYRLRMFPLWPIVAVEDLMVALQRGGEVTEEYALANAVAAATIVQLRLDPLKNSAEVVTVESMEREAQRVRAIGQMKLTLNHLTIVFFLHVYHENLEAGGMKSLLHLREAITMAQMMGLHKESSYQGLSLEEQQFRRRVLWLLFVTERGVGILHKLPVVLQSNISFPPMEYDEEVSILPAFRKLVNLYWIFDQSEAFDLIQNCKSGLSTPQSINPIDLSLLQKRLQSVTIELGATNHVQAADFCVTRTWMCTILWRIASSRGLAPASDDPSASLAYPIQIVKEFLDEISRLPATAIESLGPLMELKIYGIACSVVDSISSLETNEAPAPEGTSPRNILDELQRILSSYRTSNNALVEQIKDRVGAMQNSARVPQRERADENHGENASLELQSDQTAKFLLDIQPGQNDSHAMEPSTSYVPDPGNNNSQTTHHQQAMTIDWDSIAEETQMNFGGDIEQSDQSAAFDRFLMSDRVRLVMDPE</sequence>
<feature type="domain" description="Zn(2)-C6 fungal-type" evidence="4">
    <location>
        <begin position="14"/>
        <end position="43"/>
    </location>
</feature>
<evidence type="ECO:0000313" key="5">
    <source>
        <dbReference type="EMBL" id="KAG9245899.1"/>
    </source>
</evidence>
<dbReference type="OrthoDB" id="2740448at2759"/>
<feature type="compositionally biased region" description="Low complexity" evidence="3">
    <location>
        <begin position="85"/>
        <end position="94"/>
    </location>
</feature>
<accession>A0A9P7Z5C6</accession>
<feature type="compositionally biased region" description="Basic and acidic residues" evidence="3">
    <location>
        <begin position="518"/>
        <end position="528"/>
    </location>
</feature>
<dbReference type="InterPro" id="IPR007219">
    <property type="entry name" value="XnlR_reg_dom"/>
</dbReference>
<dbReference type="CDD" id="cd00067">
    <property type="entry name" value="GAL4"/>
    <property type="match status" value="1"/>
</dbReference>
<proteinExistence type="predicted"/>
<dbReference type="EMBL" id="MU253826">
    <property type="protein sequence ID" value="KAG9245899.1"/>
    <property type="molecule type" value="Genomic_DNA"/>
</dbReference>
<comment type="caution">
    <text evidence="5">The sequence shown here is derived from an EMBL/GenBank/DDBJ whole genome shotgun (WGS) entry which is preliminary data.</text>
</comment>
<keyword evidence="1" id="KW-0479">Metal-binding</keyword>
<evidence type="ECO:0000256" key="1">
    <source>
        <dbReference type="ARBA" id="ARBA00022723"/>
    </source>
</evidence>
<dbReference type="GO" id="GO:0003677">
    <property type="term" value="F:DNA binding"/>
    <property type="evidence" value="ECO:0007669"/>
    <property type="project" value="InterPro"/>
</dbReference>
<name>A0A9P7Z5C6_9HELO</name>